<feature type="coiled-coil region" evidence="1">
    <location>
        <begin position="358"/>
        <end position="404"/>
    </location>
</feature>
<feature type="compositionally biased region" description="Polar residues" evidence="2">
    <location>
        <begin position="828"/>
        <end position="840"/>
    </location>
</feature>
<dbReference type="GO" id="GO:0071539">
    <property type="term" value="P:protein localization to centrosome"/>
    <property type="evidence" value="ECO:0007669"/>
    <property type="project" value="InterPro"/>
</dbReference>
<feature type="region of interest" description="Disordered" evidence="2">
    <location>
        <begin position="1207"/>
        <end position="1264"/>
    </location>
</feature>
<feature type="compositionally biased region" description="Polar residues" evidence="2">
    <location>
        <begin position="1207"/>
        <end position="1225"/>
    </location>
</feature>
<evidence type="ECO:0000313" key="4">
    <source>
        <dbReference type="EMBL" id="KAF6037855.1"/>
    </source>
</evidence>
<feature type="compositionally biased region" description="Low complexity" evidence="2">
    <location>
        <begin position="137"/>
        <end position="146"/>
    </location>
</feature>
<feature type="region of interest" description="Disordered" evidence="2">
    <location>
        <begin position="1534"/>
        <end position="1555"/>
    </location>
</feature>
<dbReference type="Proteomes" id="UP000593567">
    <property type="component" value="Unassembled WGS sequence"/>
</dbReference>
<sequence length="2045" mass="224678">MDIIMTCSGGQGIQAMASPYSLRSTASVKMHTEPKNNVRSKLSNHNSFLLNNWTLAESRSAKKDNSEREREATLSCDSTPSVSVNGRQHTPHTYPRTKHTSSVRRCDLERLRKEILFDDEMSGTDNDEALEIVSARSDGSQSQDSGVQDATPDSNQIVGRLMQIRDYLKQASTIKESLNKDSPNSQEQFSRLNKLICHLGEQEEGYLSLLQKMLADRKPGGELLNNQRVLNNPQSLNLPPPSLLLNAMDANGDLTGNDSDVSLNVDGASEVSECTTDEVDGGFRHHPNSLQTRSRRKLVSPRLKQTNVPIVCVGNASFDELVGVEFVEDVMSSSDGFEVSTAASSMAAGAESDREAEVAALKKQRDLLKKMLDQQKMLKSLHERQAELLELQRKSEDNEGLNNQRMANGSSALASEASLDNTLTANTLRGDNFAIGHKQTNIPSDEDKDMDEREEQNESSDDDSEPGEESVMSESCVEPPPTEEEGEVPAELTELRQRLHYLKKVFEDNFSQQKEDQERLEQLKQMQSAVASGEVAVDTLTEDTISTVDDTQSDMSSSERKRLRRKLQQLLDKKQKMEDLLGELQVLRQYKKDNDGAEDMSASSSTLNGELIREQQELTHNASLTVGQAETVLDVMEQESKLRKLDEVKGKLDQLRSLAQYYQSAGNASTQSDCNEETEDEQNVTSAAESEVTDDQDLSLAGNLRGASAIVPLRKVSNPASSSVDDSSDIDSNISLGEFGDDPEIMEKVKKLHSARQRLARLQGLVNMVQQWPESAEVLPEDLAELAVTAVDDTVSECSTVSKASTTSGAQSFSNLYKQSTRRYGGRSESTNQKVATTQTADKDPVPDDSSLPDSTTESRTESEAFYLQRMKEQKGELHNLMLERNKLLSIQNELKSLHHQYIQASPQELQGALASKDTRSTKQADKSNSRTSGSRGGVTFSTKLHDLVSPVDSSYVELYSRMMEQKMKTQETRRTKGEEDQMTADVTTMATWGDSESTSSSSYPSDGIMQVEEEEEANRDSDRDTYTIEDDYHLRQRYPQTVPSRQSRNRHPHTHKLKEASNHAGGDGRRLPAKNQRAAVLAAEYGSGTDMISKMKDQLNATTEMCQHLLQEQHKLQCRITEQPNSADPWMESRVVYSVNQLFSQVTDMQAALKVTIDQVYGITQRIDSAGLELSNSTLRAESNSAEALSGLPIWARPSTALNLQSETRPGSVYSQQTDQSQSEGGDKTPTLELFQNSGRSERSGKTDSQTESARLNLGDHSYSIPPLDLDKLIRRRQEQSKSLQSTGRGYPSPSLSAIAAGRVKVPIDSMYKPGVSSGICGTSYADNTSISSAVSSAVSSVRGESYKDRTNSTPTKFTDAAGSDPLSSALAALAKEREDSAASDYSLFEALRETIYSEVATLISQNENRPHFLIQLFRELQMLSSDYLRQRVLYSVQELVTKFLTGEIFDVKGNKDESDNEVLAPQPAWMVYRTAGSEETPTESCVTTDDELRQSLPRVNSVSTEEKLKKFIDSSRGSISCDFADYIEHVETTSTHSTSQSQTGSMRDDPFNQDSLGDTVIHLEKEHSHRGGAQVPAAASHSGSSLGVAGVPWGTGSECSDISHDIPFACNSPLADTAVDLQQAMQKVKDIDKLKEAKRQAKVDSSSVNDSAESSSSAHDADASDAASDIDDSTDASNSIRCIDAEVLDRRIKVIMADIIPVLREHMENLCSSQLLDYLQNRVISLTKQTGESKSTDTLEGNTKFFHEQLLSVLKDSLAKFEGRRMRDCGEDMLVEISEILFNELAFFKLMQDIGDPEIQDHMVLENRRGLAKSQGQSASYNESESEKWEENSAADYTEDSEVSDAADAEEEELGKERDDAFAEEVNTAGEQTDIAMLKDVQFALAPSETKPMTRIGSDEDCSDGDEDSSDFSTDDGDDTAISRQTAQDQEPANESQDSTAAVVQSVTDADTNADSKELSIEDLPAQLHVDIESIAADAAAEKAKLSVSAAVDDVLIEGADELAGSATELKPPPSTATTVKGEQSEEKSTGNSALPLSRDTEV</sequence>
<feature type="region of interest" description="Disordered" evidence="2">
    <location>
        <begin position="1891"/>
        <end position="1961"/>
    </location>
</feature>
<feature type="compositionally biased region" description="Basic residues" evidence="2">
    <location>
        <begin position="1048"/>
        <end position="1057"/>
    </location>
</feature>
<evidence type="ECO:0000259" key="3">
    <source>
        <dbReference type="Pfam" id="PF15717"/>
    </source>
</evidence>
<feature type="compositionally biased region" description="Acidic residues" evidence="2">
    <location>
        <begin position="444"/>
        <end position="468"/>
    </location>
</feature>
<feature type="region of interest" description="Disordered" evidence="2">
    <location>
        <begin position="1638"/>
        <end position="1677"/>
    </location>
</feature>
<evidence type="ECO:0000313" key="5">
    <source>
        <dbReference type="Proteomes" id="UP000593567"/>
    </source>
</evidence>
<dbReference type="GO" id="GO:0034454">
    <property type="term" value="P:microtubule anchoring at centrosome"/>
    <property type="evidence" value="ECO:0007669"/>
    <property type="project" value="InterPro"/>
</dbReference>
<dbReference type="Pfam" id="PF15717">
    <property type="entry name" value="PCM1_C"/>
    <property type="match status" value="2"/>
</dbReference>
<gene>
    <name evidence="4" type="ORF">EB796_003842</name>
</gene>
<feature type="compositionally biased region" description="Acidic residues" evidence="2">
    <location>
        <begin position="1839"/>
        <end position="1856"/>
    </location>
</feature>
<keyword evidence="1" id="KW-0175">Coiled coil</keyword>
<feature type="compositionally biased region" description="Polar residues" evidence="2">
    <location>
        <begin position="1924"/>
        <end position="1955"/>
    </location>
</feature>
<accession>A0A7J7KHV7</accession>
<feature type="compositionally biased region" description="Low complexity" evidence="2">
    <location>
        <begin position="1646"/>
        <end position="1660"/>
    </location>
</feature>
<feature type="compositionally biased region" description="Polar residues" evidence="2">
    <location>
        <begin position="75"/>
        <end position="88"/>
    </location>
</feature>
<dbReference type="InterPro" id="IPR024138">
    <property type="entry name" value="Pericentriolar_Pcm1"/>
</dbReference>
<keyword evidence="5" id="KW-1185">Reference proteome</keyword>
<feature type="compositionally biased region" description="Acidic residues" evidence="2">
    <location>
        <begin position="1901"/>
        <end position="1921"/>
    </location>
</feature>
<name>A0A7J7KHV7_BUGNE</name>
<feature type="region of interest" description="Disordered" evidence="2">
    <location>
        <begin position="819"/>
        <end position="863"/>
    </location>
</feature>
<dbReference type="GO" id="GO:1905515">
    <property type="term" value="P:non-motile cilium assembly"/>
    <property type="evidence" value="ECO:0007669"/>
    <property type="project" value="TreeGrafter"/>
</dbReference>
<feature type="region of interest" description="Disordered" evidence="2">
    <location>
        <begin position="59"/>
        <end position="102"/>
    </location>
</feature>
<feature type="region of interest" description="Disordered" evidence="2">
    <location>
        <begin position="2005"/>
        <end position="2045"/>
    </location>
</feature>
<feature type="region of interest" description="Disordered" evidence="2">
    <location>
        <begin position="909"/>
        <end position="941"/>
    </location>
</feature>
<feature type="compositionally biased region" description="Basic and acidic residues" evidence="2">
    <location>
        <begin position="1058"/>
        <end position="1071"/>
    </location>
</feature>
<feature type="region of interest" description="Disordered" evidence="2">
    <location>
        <begin position="666"/>
        <end position="697"/>
    </location>
</feature>
<reference evidence="4" key="1">
    <citation type="submission" date="2020-06" db="EMBL/GenBank/DDBJ databases">
        <title>Draft genome of Bugula neritina, a colonial animal packing powerful symbionts and potential medicines.</title>
        <authorList>
            <person name="Rayko M."/>
        </authorList>
    </citation>
    <scope>NUCLEOTIDE SEQUENCE [LARGE SCALE GENOMIC DNA]</scope>
    <source>
        <strain evidence="4">Kwan_BN1</strain>
    </source>
</reference>
<comment type="caution">
    <text evidence="4">The sequence shown here is derived from an EMBL/GenBank/DDBJ whole genome shotgun (WGS) entry which is preliminary data.</text>
</comment>
<feature type="region of interest" description="Disordered" evidence="2">
    <location>
        <begin position="434"/>
        <end position="489"/>
    </location>
</feature>
<feature type="region of interest" description="Disordered" evidence="2">
    <location>
        <begin position="992"/>
        <end position="1074"/>
    </location>
</feature>
<feature type="compositionally biased region" description="Low complexity" evidence="2">
    <location>
        <begin position="1534"/>
        <end position="1547"/>
    </location>
</feature>
<dbReference type="InterPro" id="IPR031446">
    <property type="entry name" value="PCM1_C"/>
</dbReference>
<dbReference type="EMBL" id="VXIV02000505">
    <property type="protein sequence ID" value="KAF6037855.1"/>
    <property type="molecule type" value="Genomic_DNA"/>
</dbReference>
<feature type="region of interest" description="Disordered" evidence="2">
    <location>
        <begin position="716"/>
        <end position="735"/>
    </location>
</feature>
<organism evidence="4 5">
    <name type="scientific">Bugula neritina</name>
    <name type="common">Brown bryozoan</name>
    <name type="synonym">Sertularia neritina</name>
    <dbReference type="NCBI Taxonomy" id="10212"/>
    <lineage>
        <taxon>Eukaryota</taxon>
        <taxon>Metazoa</taxon>
        <taxon>Spiralia</taxon>
        <taxon>Lophotrochozoa</taxon>
        <taxon>Bryozoa</taxon>
        <taxon>Gymnolaemata</taxon>
        <taxon>Cheilostomatida</taxon>
        <taxon>Flustrina</taxon>
        <taxon>Buguloidea</taxon>
        <taxon>Bugulidae</taxon>
        <taxon>Bugula</taxon>
    </lineage>
</organism>
<feature type="region of interest" description="Disordered" evidence="2">
    <location>
        <begin position="135"/>
        <end position="157"/>
    </location>
</feature>
<dbReference type="GO" id="GO:0036064">
    <property type="term" value="C:ciliary basal body"/>
    <property type="evidence" value="ECO:0007669"/>
    <property type="project" value="TreeGrafter"/>
</dbReference>
<feature type="compositionally biased region" description="Basic and acidic residues" evidence="2">
    <location>
        <begin position="917"/>
        <end position="929"/>
    </location>
</feature>
<feature type="compositionally biased region" description="Low complexity" evidence="2">
    <location>
        <begin position="996"/>
        <end position="1006"/>
    </location>
</feature>
<feature type="region of interest" description="Disordered" evidence="2">
    <location>
        <begin position="1812"/>
        <end position="1862"/>
    </location>
</feature>
<dbReference type="GO" id="GO:0034451">
    <property type="term" value="C:centriolar satellite"/>
    <property type="evidence" value="ECO:0007669"/>
    <property type="project" value="TreeGrafter"/>
</dbReference>
<feature type="domain" description="Pericentriolar material 1 protein C-terminal" evidence="3">
    <location>
        <begin position="1384"/>
        <end position="1567"/>
    </location>
</feature>
<feature type="coiled-coil region" evidence="1">
    <location>
        <begin position="553"/>
        <end position="587"/>
    </location>
</feature>
<evidence type="ECO:0000256" key="2">
    <source>
        <dbReference type="SAM" id="MobiDB-lite"/>
    </source>
</evidence>
<dbReference type="OrthoDB" id="2125770at2759"/>
<dbReference type="PANTHER" id="PTHR14164:SF12">
    <property type="entry name" value="PERICENTRIOLAR MATERIAL 1 PROTEIN"/>
    <property type="match status" value="1"/>
</dbReference>
<proteinExistence type="predicted"/>
<evidence type="ECO:0000256" key="1">
    <source>
        <dbReference type="SAM" id="Coils"/>
    </source>
</evidence>
<protein>
    <submittedName>
        <fullName evidence="4">PCM1</fullName>
    </submittedName>
</protein>
<feature type="compositionally biased region" description="Basic and acidic residues" evidence="2">
    <location>
        <begin position="59"/>
        <end position="72"/>
    </location>
</feature>
<dbReference type="PANTHER" id="PTHR14164">
    <property type="entry name" value="PERICENTRIOLAR MATERIAL 1-RELATED"/>
    <property type="match status" value="1"/>
</dbReference>
<feature type="domain" description="Pericentriolar material 1 protein C-terminal" evidence="3">
    <location>
        <begin position="1599"/>
        <end position="2005"/>
    </location>
</feature>
<feature type="compositionally biased region" description="Basic and acidic residues" evidence="2">
    <location>
        <begin position="1019"/>
        <end position="1035"/>
    </location>
</feature>